<dbReference type="PANTHER" id="PTHR43133:SF46">
    <property type="entry name" value="RNA POLYMERASE SIGMA-70 FACTOR ECF SUBFAMILY"/>
    <property type="match status" value="1"/>
</dbReference>
<evidence type="ECO:0000313" key="12">
    <source>
        <dbReference type="Proteomes" id="UP000196036"/>
    </source>
</evidence>
<dbReference type="InterPro" id="IPR013324">
    <property type="entry name" value="RNA_pol_sigma_r3/r4-like"/>
</dbReference>
<keyword evidence="4" id="KW-0804">Transcription</keyword>
<dbReference type="Proteomes" id="UP000196036">
    <property type="component" value="Unassembled WGS sequence"/>
</dbReference>
<dbReference type="InterPro" id="IPR036388">
    <property type="entry name" value="WH-like_DNA-bd_sf"/>
</dbReference>
<dbReference type="EMBL" id="NFLW01000004">
    <property type="protein sequence ID" value="OUQ73525.1"/>
    <property type="molecule type" value="Genomic_DNA"/>
</dbReference>
<organism evidence="9 12">
    <name type="scientific">Bacteroides xylanisolvens</name>
    <dbReference type="NCBI Taxonomy" id="371601"/>
    <lineage>
        <taxon>Bacteria</taxon>
        <taxon>Pseudomonadati</taxon>
        <taxon>Bacteroidota</taxon>
        <taxon>Bacteroidia</taxon>
        <taxon>Bacteroidales</taxon>
        <taxon>Bacteroidaceae</taxon>
        <taxon>Bacteroides</taxon>
    </lineage>
</organism>
<keyword evidence="3" id="KW-0731">Sigma factor</keyword>
<dbReference type="SUPFAM" id="SSF88659">
    <property type="entry name" value="Sigma3 and sigma4 domains of RNA polymerase sigma factors"/>
    <property type="match status" value="1"/>
</dbReference>
<accession>A0A174K1S5</accession>
<evidence type="ECO:0000313" key="10">
    <source>
        <dbReference type="EMBL" id="SEB00030.1"/>
    </source>
</evidence>
<evidence type="ECO:0000313" key="9">
    <source>
        <dbReference type="EMBL" id="OUQ73525.1"/>
    </source>
</evidence>
<protein>
    <submittedName>
        <fullName evidence="7 10">RNA polymerase sigma-70 factor</fullName>
    </submittedName>
    <submittedName>
        <fullName evidence="9">RNA polymerase subunit sigma-70</fullName>
    </submittedName>
</protein>
<dbReference type="PANTHER" id="PTHR43133">
    <property type="entry name" value="RNA POLYMERASE ECF-TYPE SIGMA FACTO"/>
    <property type="match status" value="1"/>
</dbReference>
<dbReference type="RefSeq" id="WP_008020650.1">
    <property type="nucleotide sequence ID" value="NZ_FNRP01000022.1"/>
</dbReference>
<dbReference type="Gene3D" id="1.10.1740.10">
    <property type="match status" value="1"/>
</dbReference>
<dbReference type="InterPro" id="IPR013249">
    <property type="entry name" value="RNA_pol_sigma70_r4_t2"/>
</dbReference>
<dbReference type="AlphaFoldDB" id="A0A174K1S5"/>
<evidence type="ECO:0000313" key="13">
    <source>
        <dbReference type="Proteomes" id="UP000434604"/>
    </source>
</evidence>
<evidence type="ECO:0000259" key="5">
    <source>
        <dbReference type="Pfam" id="PF04542"/>
    </source>
</evidence>
<dbReference type="EMBL" id="FNRP01000022">
    <property type="protein sequence ID" value="SEB00030.1"/>
    <property type="molecule type" value="Genomic_DNA"/>
</dbReference>
<evidence type="ECO:0000313" key="7">
    <source>
        <dbReference type="EMBL" id="KAB6145689.1"/>
    </source>
</evidence>
<dbReference type="Proteomes" id="UP000183040">
    <property type="component" value="Unassembled WGS sequence"/>
</dbReference>
<reference evidence="7 13" key="4">
    <citation type="journal article" date="2019" name="Nat. Med.">
        <title>A library of human gut bacterial isolates paired with longitudinal multiomics data enables mechanistic microbiome research.</title>
        <authorList>
            <person name="Poyet M."/>
            <person name="Groussin M."/>
            <person name="Gibbons S.M."/>
            <person name="Avila-Pacheco J."/>
            <person name="Jiang X."/>
            <person name="Kearney S.M."/>
            <person name="Perrotta A.R."/>
            <person name="Berdy B."/>
            <person name="Zhao S."/>
            <person name="Lieberman T.D."/>
            <person name="Swanson P.K."/>
            <person name="Smith M."/>
            <person name="Roesemann S."/>
            <person name="Alexander J.E."/>
            <person name="Rich S.A."/>
            <person name="Livny J."/>
            <person name="Vlamakis H."/>
            <person name="Clish C."/>
            <person name="Bullock K."/>
            <person name="Deik A."/>
            <person name="Scott J."/>
            <person name="Pierce K.A."/>
            <person name="Xavier R.J."/>
            <person name="Alm E.J."/>
        </authorList>
    </citation>
    <scope>NUCLEOTIDE SEQUENCE [LARGE SCALE GENOMIC DNA]</scope>
    <source>
        <strain evidence="7 13">BIOML-A58</strain>
    </source>
</reference>
<reference evidence="9" key="3">
    <citation type="journal article" date="2018" name="BMC Genomics">
        <title>Whole genome sequencing and function prediction of 133 gut anaerobes isolated from chicken caecum in pure cultures.</title>
        <authorList>
            <person name="Medvecky M."/>
            <person name="Cejkova D."/>
            <person name="Polansky O."/>
            <person name="Karasova D."/>
            <person name="Kubasova T."/>
            <person name="Cizek A."/>
            <person name="Rychlik I."/>
        </authorList>
    </citation>
    <scope>NUCLEOTIDE SEQUENCE</scope>
    <source>
        <strain evidence="9">An109</strain>
    </source>
</reference>
<dbReference type="Gene3D" id="1.10.10.10">
    <property type="entry name" value="Winged helix-like DNA-binding domain superfamily/Winged helix DNA-binding domain"/>
    <property type="match status" value="1"/>
</dbReference>
<dbReference type="InterPro" id="IPR039425">
    <property type="entry name" value="RNA_pol_sigma-70-like"/>
</dbReference>
<dbReference type="Pfam" id="PF04542">
    <property type="entry name" value="Sigma70_r2"/>
    <property type="match status" value="1"/>
</dbReference>
<feature type="domain" description="RNA polymerase sigma factor 70 region 4 type 2" evidence="6">
    <location>
        <begin position="124"/>
        <end position="174"/>
    </location>
</feature>
<dbReference type="Proteomes" id="UP000434604">
    <property type="component" value="Unassembled WGS sequence"/>
</dbReference>
<keyword evidence="2" id="KW-0805">Transcription regulation</keyword>
<dbReference type="Pfam" id="PF08281">
    <property type="entry name" value="Sigma70_r4_2"/>
    <property type="match status" value="1"/>
</dbReference>
<dbReference type="CDD" id="cd06171">
    <property type="entry name" value="Sigma70_r4"/>
    <property type="match status" value="1"/>
</dbReference>
<evidence type="ECO:0000256" key="2">
    <source>
        <dbReference type="ARBA" id="ARBA00023015"/>
    </source>
</evidence>
<feature type="domain" description="RNA polymerase sigma-70 region 2" evidence="5">
    <location>
        <begin position="27"/>
        <end position="90"/>
    </location>
</feature>
<dbReference type="Proteomes" id="UP001198461">
    <property type="component" value="Unassembled WGS sequence"/>
</dbReference>
<sequence length="196" mass="23468">MDKLVMTEDFELYSQMKKGDREAFNTLFLKYYPVLCAFGKYYVSMEDAEEIVQDIMVWLWENRSFQVIEVSLRSYLFKSVKNKCLALIDKNYTKKRFCEHVLATEMQGTFEDPDFYIAEELMTKIERTVAQLPETYRVAFEMSRYQDKTYKEIAQELNVSTKIVDYRIQQALKILRTELKDYLPLIAAIFPYFLFK</sequence>
<comment type="similarity">
    <text evidence="1">Belongs to the sigma-70 factor family. ECF subfamily.</text>
</comment>
<gene>
    <name evidence="9" type="ORF">B5E52_03135</name>
    <name evidence="7" type="ORF">GA398_16915</name>
    <name evidence="8" type="ORF">LD004_18780</name>
    <name evidence="10" type="ORF">SAMN04487924_12233</name>
</gene>
<evidence type="ECO:0000259" key="6">
    <source>
        <dbReference type="Pfam" id="PF08281"/>
    </source>
</evidence>
<dbReference type="InterPro" id="IPR013325">
    <property type="entry name" value="RNA_pol_sigma_r2"/>
</dbReference>
<evidence type="ECO:0000313" key="11">
    <source>
        <dbReference type="Proteomes" id="UP000183040"/>
    </source>
</evidence>
<dbReference type="InterPro" id="IPR007627">
    <property type="entry name" value="RNA_pol_sigma70_r2"/>
</dbReference>
<dbReference type="EMBL" id="JAIWYE010000033">
    <property type="protein sequence ID" value="MCA4705650.1"/>
    <property type="molecule type" value="Genomic_DNA"/>
</dbReference>
<dbReference type="InterPro" id="IPR014327">
    <property type="entry name" value="RNA_pol_sigma70_bacteroid"/>
</dbReference>
<dbReference type="EMBL" id="WDED01000028">
    <property type="protein sequence ID" value="KAB6145689.1"/>
    <property type="molecule type" value="Genomic_DNA"/>
</dbReference>
<reference evidence="10 11" key="1">
    <citation type="submission" date="2016-10" db="EMBL/GenBank/DDBJ databases">
        <authorList>
            <person name="de Groot N.N."/>
        </authorList>
    </citation>
    <scope>NUCLEOTIDE SEQUENCE [LARGE SCALE GENOMIC DNA]</scope>
    <source>
        <strain evidence="10 11">NLAE-zl-G339</strain>
    </source>
</reference>
<evidence type="ECO:0000313" key="8">
    <source>
        <dbReference type="EMBL" id="MCA4705650.1"/>
    </source>
</evidence>
<dbReference type="GO" id="GO:0016987">
    <property type="term" value="F:sigma factor activity"/>
    <property type="evidence" value="ECO:0007669"/>
    <property type="project" value="UniProtKB-KW"/>
</dbReference>
<dbReference type="InterPro" id="IPR014284">
    <property type="entry name" value="RNA_pol_sigma-70_dom"/>
</dbReference>
<evidence type="ECO:0000256" key="4">
    <source>
        <dbReference type="ARBA" id="ARBA00023163"/>
    </source>
</evidence>
<proteinExistence type="inferred from homology"/>
<dbReference type="NCBIfam" id="TIGR02937">
    <property type="entry name" value="sigma70-ECF"/>
    <property type="match status" value="1"/>
</dbReference>
<reference evidence="8" key="5">
    <citation type="submission" date="2023-08" db="EMBL/GenBank/DDBJ databases">
        <title>Mucin Metabolism Genes Underlie the Key Renovations of Bacteroides xylanisolvens Genomes in Captive Great Apes.</title>
        <authorList>
            <person name="Nishida A.H."/>
        </authorList>
    </citation>
    <scope>NUCLEOTIDE SEQUENCE</scope>
    <source>
        <strain evidence="8">P13.H9</strain>
    </source>
</reference>
<dbReference type="NCBIfam" id="TIGR02985">
    <property type="entry name" value="Sig70_bacteroi1"/>
    <property type="match status" value="1"/>
</dbReference>
<name>A0A174K1S5_9BACE</name>
<reference evidence="12" key="2">
    <citation type="submission" date="2017-04" db="EMBL/GenBank/DDBJ databases">
        <title>Function of individual gut microbiota members based on whole genome sequencing of pure cultures obtained from chicken caecum.</title>
        <authorList>
            <person name="Medvecky M."/>
            <person name="Cejkova D."/>
            <person name="Polansky O."/>
            <person name="Karasova D."/>
            <person name="Kubasova T."/>
            <person name="Cizek A."/>
            <person name="Rychlik I."/>
        </authorList>
    </citation>
    <scope>NUCLEOTIDE SEQUENCE [LARGE SCALE GENOMIC DNA]</scope>
    <source>
        <strain evidence="12">An109</strain>
    </source>
</reference>
<dbReference type="GO" id="GO:0006352">
    <property type="term" value="P:DNA-templated transcription initiation"/>
    <property type="evidence" value="ECO:0007669"/>
    <property type="project" value="InterPro"/>
</dbReference>
<evidence type="ECO:0000256" key="1">
    <source>
        <dbReference type="ARBA" id="ARBA00010641"/>
    </source>
</evidence>
<dbReference type="GO" id="GO:0003677">
    <property type="term" value="F:DNA binding"/>
    <property type="evidence" value="ECO:0007669"/>
    <property type="project" value="InterPro"/>
</dbReference>
<evidence type="ECO:0000256" key="3">
    <source>
        <dbReference type="ARBA" id="ARBA00023082"/>
    </source>
</evidence>
<dbReference type="SUPFAM" id="SSF88946">
    <property type="entry name" value="Sigma2 domain of RNA polymerase sigma factors"/>
    <property type="match status" value="1"/>
</dbReference>